<dbReference type="Gene3D" id="3.40.50.720">
    <property type="entry name" value="NAD(P)-binding Rossmann-like Domain"/>
    <property type="match status" value="1"/>
</dbReference>
<dbReference type="InterPro" id="IPR036291">
    <property type="entry name" value="NAD(P)-bd_dom_sf"/>
</dbReference>
<name>A0A1L9PV24_ASPVE</name>
<evidence type="ECO:0000256" key="1">
    <source>
        <dbReference type="ARBA" id="ARBA00009219"/>
    </source>
</evidence>
<dbReference type="VEuPathDB" id="FungiDB:ASPVEDRAFT_86754"/>
<accession>A0A1L9PV24</accession>
<comment type="similarity">
    <text evidence="1">Belongs to the 3-beta-HSD family.</text>
</comment>
<keyword evidence="5" id="KW-1185">Reference proteome</keyword>
<dbReference type="EMBL" id="KV878133">
    <property type="protein sequence ID" value="OJJ05404.1"/>
    <property type="molecule type" value="Genomic_DNA"/>
</dbReference>
<keyword evidence="2" id="KW-0560">Oxidoreductase</keyword>
<evidence type="ECO:0000256" key="2">
    <source>
        <dbReference type="ARBA" id="ARBA00023002"/>
    </source>
</evidence>
<dbReference type="PANTHER" id="PTHR43245:SF51">
    <property type="entry name" value="SHORT CHAIN DEHYDROGENASE_REDUCTASE FAMILY 42E, MEMBER 2"/>
    <property type="match status" value="1"/>
</dbReference>
<dbReference type="Proteomes" id="UP000184073">
    <property type="component" value="Unassembled WGS sequence"/>
</dbReference>
<dbReference type="GO" id="GO:0016616">
    <property type="term" value="F:oxidoreductase activity, acting on the CH-OH group of donors, NAD or NADP as acceptor"/>
    <property type="evidence" value="ECO:0007669"/>
    <property type="project" value="InterPro"/>
</dbReference>
<dbReference type="GO" id="GO:0006694">
    <property type="term" value="P:steroid biosynthetic process"/>
    <property type="evidence" value="ECO:0007669"/>
    <property type="project" value="InterPro"/>
</dbReference>
<protein>
    <recommendedName>
        <fullName evidence="3">3-beta hydroxysteroid dehydrogenase/isomerase domain-containing protein</fullName>
    </recommendedName>
</protein>
<evidence type="ECO:0000259" key="3">
    <source>
        <dbReference type="Pfam" id="PF01073"/>
    </source>
</evidence>
<dbReference type="Pfam" id="PF01073">
    <property type="entry name" value="3Beta_HSD"/>
    <property type="match status" value="1"/>
</dbReference>
<feature type="domain" description="3-beta hydroxysteroid dehydrogenase/isomerase" evidence="3">
    <location>
        <begin position="71"/>
        <end position="355"/>
    </location>
</feature>
<sequence>MLGVILLGIAVLGFLYVYHVNHSMSGIPEEARKWSPHRLNVDEIMAAYKRAGDNPVDVTKSLPPKQGRRYIVVGGAGLVGNWIISHLVARGENPAAIRTLDLASPRRELLDLGVTFVKTNIVDENAVYDAFTQPWPESVVDLPLTVFHNAAMIRPEDRHEAFLSICRKVNVGGTINVLNAAKKAGASCFISTSSGSVCMRSPTFWIAPWKNTPKHFVQVLSDATEPPKEHDEFFGTYAVSKREAEIIVREADDIKTNFRTGCIRPANGIYGVGSETCATLIGIYLKMGGAPTWIPQIIQNFVNAENVSIAHLLYEQRLIEHTQNPLDLPNIGGDAFIVTDPNPAISFGDLYLLLTTLVTTPIRFPYVPPAPMLILSHFVEWYALLRHFYLPWLPEMKRDLSQLQPSVFSIANVHLIIDDSRARKSPEQGGLGYDPPLTSLDGVCKELLHWNRLASKKGAGAIMGRLGLY</sequence>
<gene>
    <name evidence="4" type="ORF">ASPVEDRAFT_86754</name>
</gene>
<evidence type="ECO:0000313" key="5">
    <source>
        <dbReference type="Proteomes" id="UP000184073"/>
    </source>
</evidence>
<reference evidence="5" key="1">
    <citation type="journal article" date="2017" name="Genome Biol.">
        <title>Comparative genomics reveals high biological diversity and specific adaptations in the industrially and medically important fungal genus Aspergillus.</title>
        <authorList>
            <person name="de Vries R.P."/>
            <person name="Riley R."/>
            <person name="Wiebenga A."/>
            <person name="Aguilar-Osorio G."/>
            <person name="Amillis S."/>
            <person name="Uchima C.A."/>
            <person name="Anderluh G."/>
            <person name="Asadollahi M."/>
            <person name="Askin M."/>
            <person name="Barry K."/>
            <person name="Battaglia E."/>
            <person name="Bayram O."/>
            <person name="Benocci T."/>
            <person name="Braus-Stromeyer S.A."/>
            <person name="Caldana C."/>
            <person name="Canovas D."/>
            <person name="Cerqueira G.C."/>
            <person name="Chen F."/>
            <person name="Chen W."/>
            <person name="Choi C."/>
            <person name="Clum A."/>
            <person name="Dos Santos R.A."/>
            <person name="Damasio A.R."/>
            <person name="Diallinas G."/>
            <person name="Emri T."/>
            <person name="Fekete E."/>
            <person name="Flipphi M."/>
            <person name="Freyberg S."/>
            <person name="Gallo A."/>
            <person name="Gournas C."/>
            <person name="Habgood R."/>
            <person name="Hainaut M."/>
            <person name="Harispe M.L."/>
            <person name="Henrissat B."/>
            <person name="Hilden K.S."/>
            <person name="Hope R."/>
            <person name="Hossain A."/>
            <person name="Karabika E."/>
            <person name="Karaffa L."/>
            <person name="Karanyi Z."/>
            <person name="Krasevec N."/>
            <person name="Kuo A."/>
            <person name="Kusch H."/>
            <person name="LaButti K."/>
            <person name="Lagendijk E.L."/>
            <person name="Lapidus A."/>
            <person name="Levasseur A."/>
            <person name="Lindquist E."/>
            <person name="Lipzen A."/>
            <person name="Logrieco A.F."/>
            <person name="MacCabe A."/>
            <person name="Maekelae M.R."/>
            <person name="Malavazi I."/>
            <person name="Melin P."/>
            <person name="Meyer V."/>
            <person name="Mielnichuk N."/>
            <person name="Miskei M."/>
            <person name="Molnar A.P."/>
            <person name="Mule G."/>
            <person name="Ngan C.Y."/>
            <person name="Orejas M."/>
            <person name="Orosz E."/>
            <person name="Ouedraogo J.P."/>
            <person name="Overkamp K.M."/>
            <person name="Park H.-S."/>
            <person name="Perrone G."/>
            <person name="Piumi F."/>
            <person name="Punt P.J."/>
            <person name="Ram A.F."/>
            <person name="Ramon A."/>
            <person name="Rauscher S."/>
            <person name="Record E."/>
            <person name="Riano-Pachon D.M."/>
            <person name="Robert V."/>
            <person name="Roehrig J."/>
            <person name="Ruller R."/>
            <person name="Salamov A."/>
            <person name="Salih N.S."/>
            <person name="Samson R.A."/>
            <person name="Sandor E."/>
            <person name="Sanguinetti M."/>
            <person name="Schuetze T."/>
            <person name="Sepcic K."/>
            <person name="Shelest E."/>
            <person name="Sherlock G."/>
            <person name="Sophianopoulou V."/>
            <person name="Squina F.M."/>
            <person name="Sun H."/>
            <person name="Susca A."/>
            <person name="Todd R.B."/>
            <person name="Tsang A."/>
            <person name="Unkles S.E."/>
            <person name="van de Wiele N."/>
            <person name="van Rossen-Uffink D."/>
            <person name="Oliveira J.V."/>
            <person name="Vesth T.C."/>
            <person name="Visser J."/>
            <person name="Yu J.-H."/>
            <person name="Zhou M."/>
            <person name="Andersen M.R."/>
            <person name="Archer D.B."/>
            <person name="Baker S.E."/>
            <person name="Benoit I."/>
            <person name="Brakhage A.A."/>
            <person name="Braus G.H."/>
            <person name="Fischer R."/>
            <person name="Frisvad J.C."/>
            <person name="Goldman G.H."/>
            <person name="Houbraken J."/>
            <person name="Oakley B."/>
            <person name="Pocsi I."/>
            <person name="Scazzocchio C."/>
            <person name="Seiboth B."/>
            <person name="vanKuyk P.A."/>
            <person name="Wortman J."/>
            <person name="Dyer P.S."/>
            <person name="Grigoriev I.V."/>
        </authorList>
    </citation>
    <scope>NUCLEOTIDE SEQUENCE [LARGE SCALE GENOMIC DNA]</scope>
    <source>
        <strain evidence="5">CBS 583.65</strain>
    </source>
</reference>
<dbReference type="InterPro" id="IPR050177">
    <property type="entry name" value="Lipid_A_modif_metabolic_enz"/>
</dbReference>
<dbReference type="RefSeq" id="XP_040671166.1">
    <property type="nucleotide sequence ID" value="XM_040817908.1"/>
</dbReference>
<proteinExistence type="inferred from homology"/>
<dbReference type="PANTHER" id="PTHR43245">
    <property type="entry name" value="BIFUNCTIONAL POLYMYXIN RESISTANCE PROTEIN ARNA"/>
    <property type="match status" value="1"/>
</dbReference>
<dbReference type="STRING" id="1036611.A0A1L9PV24"/>
<dbReference type="InterPro" id="IPR002225">
    <property type="entry name" value="3Beta_OHSteriod_DH/Estase"/>
</dbReference>
<dbReference type="SUPFAM" id="SSF51735">
    <property type="entry name" value="NAD(P)-binding Rossmann-fold domains"/>
    <property type="match status" value="1"/>
</dbReference>
<evidence type="ECO:0000313" key="4">
    <source>
        <dbReference type="EMBL" id="OJJ05404.1"/>
    </source>
</evidence>
<dbReference type="AlphaFoldDB" id="A0A1L9PV24"/>
<organism evidence="4 5">
    <name type="scientific">Aspergillus versicolor CBS 583.65</name>
    <dbReference type="NCBI Taxonomy" id="1036611"/>
    <lineage>
        <taxon>Eukaryota</taxon>
        <taxon>Fungi</taxon>
        <taxon>Dikarya</taxon>
        <taxon>Ascomycota</taxon>
        <taxon>Pezizomycotina</taxon>
        <taxon>Eurotiomycetes</taxon>
        <taxon>Eurotiomycetidae</taxon>
        <taxon>Eurotiales</taxon>
        <taxon>Aspergillaceae</taxon>
        <taxon>Aspergillus</taxon>
        <taxon>Aspergillus subgen. Nidulantes</taxon>
    </lineage>
</organism>
<dbReference type="OrthoDB" id="10058185at2759"/>
<dbReference type="GeneID" id="63733419"/>